<dbReference type="Gene3D" id="3.40.50.150">
    <property type="entry name" value="Vaccinia Virus protein VP39"/>
    <property type="match status" value="2"/>
</dbReference>
<keyword evidence="3" id="KW-0808">Transferase</keyword>
<name>A0ABP7TYQ7_9BACT</name>
<dbReference type="SUPFAM" id="SSF53335">
    <property type="entry name" value="S-adenosyl-L-methionine-dependent methyltransferases"/>
    <property type="match status" value="1"/>
</dbReference>
<comment type="caution">
    <text evidence="7">The sequence shown here is derived from an EMBL/GenBank/DDBJ whole genome shotgun (WGS) entry which is preliminary data.</text>
</comment>
<dbReference type="InterPro" id="IPR050953">
    <property type="entry name" value="N4_N6_ade-DNA_methylase"/>
</dbReference>
<evidence type="ECO:0000313" key="8">
    <source>
        <dbReference type="Proteomes" id="UP001501469"/>
    </source>
</evidence>
<dbReference type="PROSITE" id="PS00092">
    <property type="entry name" value="N6_MTASE"/>
    <property type="match status" value="1"/>
</dbReference>
<evidence type="ECO:0000313" key="7">
    <source>
        <dbReference type="EMBL" id="GAA4033276.1"/>
    </source>
</evidence>
<dbReference type="InterPro" id="IPR002052">
    <property type="entry name" value="DNA_methylase_N6_adenine_CS"/>
</dbReference>
<dbReference type="PANTHER" id="PTHR33841">
    <property type="entry name" value="DNA METHYLTRANSFERASE YEEA-RELATED"/>
    <property type="match status" value="1"/>
</dbReference>
<keyword evidence="2" id="KW-0489">Methyltransferase</keyword>
<accession>A0ABP7TYQ7</accession>
<dbReference type="EMBL" id="BAABDK010000014">
    <property type="protein sequence ID" value="GAA4033276.1"/>
    <property type="molecule type" value="Genomic_DNA"/>
</dbReference>
<evidence type="ECO:0000256" key="2">
    <source>
        <dbReference type="ARBA" id="ARBA00022603"/>
    </source>
</evidence>
<protein>
    <recommendedName>
        <fullName evidence="1">site-specific DNA-methyltransferase (adenine-specific)</fullName>
        <ecNumber evidence="1">2.1.1.72</ecNumber>
    </recommendedName>
</protein>
<dbReference type="RefSeq" id="WP_345052879.1">
    <property type="nucleotide sequence ID" value="NZ_BAABDK010000014.1"/>
</dbReference>
<dbReference type="Pfam" id="PF07669">
    <property type="entry name" value="Eco57I"/>
    <property type="match status" value="1"/>
</dbReference>
<gene>
    <name evidence="7" type="ORF">GCM10022409_16960</name>
</gene>
<evidence type="ECO:0000256" key="5">
    <source>
        <dbReference type="ARBA" id="ARBA00047942"/>
    </source>
</evidence>
<dbReference type="EC" id="2.1.1.72" evidence="1"/>
<keyword evidence="4" id="KW-0949">S-adenosyl-L-methionine</keyword>
<dbReference type="InterPro" id="IPR029063">
    <property type="entry name" value="SAM-dependent_MTases_sf"/>
</dbReference>
<feature type="domain" description="Type II methyltransferase M.TaqI-like" evidence="6">
    <location>
        <begin position="529"/>
        <end position="858"/>
    </location>
</feature>
<comment type="catalytic activity">
    <reaction evidence="5">
        <text>a 2'-deoxyadenosine in DNA + S-adenosyl-L-methionine = an N(6)-methyl-2'-deoxyadenosine in DNA + S-adenosyl-L-homocysteine + H(+)</text>
        <dbReference type="Rhea" id="RHEA:15197"/>
        <dbReference type="Rhea" id="RHEA-COMP:12418"/>
        <dbReference type="Rhea" id="RHEA-COMP:12419"/>
        <dbReference type="ChEBI" id="CHEBI:15378"/>
        <dbReference type="ChEBI" id="CHEBI:57856"/>
        <dbReference type="ChEBI" id="CHEBI:59789"/>
        <dbReference type="ChEBI" id="CHEBI:90615"/>
        <dbReference type="ChEBI" id="CHEBI:90616"/>
        <dbReference type="EC" id="2.1.1.72"/>
    </reaction>
</comment>
<dbReference type="Proteomes" id="UP001501469">
    <property type="component" value="Unassembled WGS sequence"/>
</dbReference>
<sequence length="1291" mass="148693">MVDSTILKFFLRQDYNRAAWQPRLKQLFGEERTEFFAEQAVNDLPNPDPKRVKAMRHFGYVDLGEPTFFGAQHRLALVEVELQPDTTDIARNRVGLRALTYPFVDGVRAHGVLAFYFDPEQPDYRFSFQTRLAKNRADSGGIPTLTGTDRRRYTFVLGRHEAATTAAARLAELARKAGRSTVDDVTAAFSVERLNEDFFKQYKIHYNRFSEYLANNYGPAFGLTAVRLRLKEQQEAQEKPVRDFAKRLLGQLVFLYFLQKKGWMGCSNGSVEWTDGHPEFLKELFDRYQKSAELENNSFYSSCLKPLFFDTLSTRRNNDELLIPGLDWKCRVPYLNGGLFEREKRRPGQHGIPVPTALPEDVIEIPDPLFDELLTFFGQYNFTIEENRADDHDVGIDPEMLGHIFENLLEENRSKGAIYTPRHIVQYMCQESLIGYLSARLGCHGIEREAVVAFVRHHEVSSKLGAVAGIAQRLLTEVKVCDPAIGSGAFPIGLLQELYAAQLYLYPHLPNERRLPFQPAEVKRAIIHHNIYGVDYDPGAVDIARLRFWLALVVDEVAPEPLPNLDYKVMQGNSLLESYHGIELHHLRPEHRVQAIIEGGEQGMLFGQPVPRQANINFAPSDQEKLEELLNYYFDLEKQVRKPGQARLTKQQLREDIDKVVHEHLRYNVEVVAHEADLKRDEEQARYDAIRLDANDPPAKRASKEKARKLQFTRLARAIKETERLEKTVEDVDQLQETATRPFFLWHLYFREVWAERGGFDIVIANPPYMRVQEIEKSTPELKPYYEAAFPRVTKGAYDLANLFVLHTVEQLLNPDGTACFIFPHKFFNTTSGADFRDILLEKGYLQKVAHFGTNRLFNDADTFVCVATLTQKPNSEFGLQMFPYRMPPSTIRVRLVDDSLYQPVSLSTIRRASELYGENLWLLLKDAAEYELFEALYRDSPARFKDVLRIYVGLQTSNDKLYQVQIVKEDADFYWAKNEVEPERLWQLEKRWFRPIVRGRDVQRYEPLHYDVLVFFPYEIGQNGEATIITLPELQRRFPFTFQYVAHYEAEFKGRERGKANQLENWHGYLYPKSLNKFDSRRLSSMEICTLHPNVTMNEGFSHNSKVYSWELREGVEPAFSYEFLLALGNSQLLWWFLRRTGDTLKDDARTLKTNYLNPFPLPPLPAPEVVTTIERLVSYLLWLNDSTNPTAVEGLPNGAVAQLFRQVLDLAVCELYPGIAKRMKEREVDVLVSLSGLGALPSLLPDSLAVAAIINKVYSGWQQPESAIRNRLLLASTRVPEWLGPILAA</sequence>
<evidence type="ECO:0000256" key="4">
    <source>
        <dbReference type="ARBA" id="ARBA00022691"/>
    </source>
</evidence>
<evidence type="ECO:0000259" key="6">
    <source>
        <dbReference type="Pfam" id="PF07669"/>
    </source>
</evidence>
<proteinExistence type="predicted"/>
<dbReference type="PRINTS" id="PR00507">
    <property type="entry name" value="N12N6MTFRASE"/>
</dbReference>
<reference evidence="8" key="1">
    <citation type="journal article" date="2019" name="Int. J. Syst. Evol. Microbiol.">
        <title>The Global Catalogue of Microorganisms (GCM) 10K type strain sequencing project: providing services to taxonomists for standard genome sequencing and annotation.</title>
        <authorList>
            <consortium name="The Broad Institute Genomics Platform"/>
            <consortium name="The Broad Institute Genome Sequencing Center for Infectious Disease"/>
            <person name="Wu L."/>
            <person name="Ma J."/>
        </authorList>
    </citation>
    <scope>NUCLEOTIDE SEQUENCE [LARGE SCALE GENOMIC DNA]</scope>
    <source>
        <strain evidence="8">JCM 17225</strain>
    </source>
</reference>
<dbReference type="InterPro" id="IPR011639">
    <property type="entry name" value="MethylTrfase_TaqI-like_dom"/>
</dbReference>
<evidence type="ECO:0000256" key="3">
    <source>
        <dbReference type="ARBA" id="ARBA00022679"/>
    </source>
</evidence>
<organism evidence="7 8">
    <name type="scientific">Hymenobacter glaciei</name>
    <dbReference type="NCBI Taxonomy" id="877209"/>
    <lineage>
        <taxon>Bacteria</taxon>
        <taxon>Pseudomonadati</taxon>
        <taxon>Bacteroidota</taxon>
        <taxon>Cytophagia</taxon>
        <taxon>Cytophagales</taxon>
        <taxon>Hymenobacteraceae</taxon>
        <taxon>Hymenobacter</taxon>
    </lineage>
</organism>
<dbReference type="PANTHER" id="PTHR33841:SF1">
    <property type="entry name" value="DNA METHYLTRANSFERASE A"/>
    <property type="match status" value="1"/>
</dbReference>
<keyword evidence="8" id="KW-1185">Reference proteome</keyword>
<evidence type="ECO:0000256" key="1">
    <source>
        <dbReference type="ARBA" id="ARBA00011900"/>
    </source>
</evidence>